<dbReference type="RefSeq" id="WP_198639553.1">
    <property type="nucleotide sequence ID" value="NZ_JAEHNY010000027.1"/>
</dbReference>
<feature type="signal peptide" evidence="1">
    <location>
        <begin position="1"/>
        <end position="19"/>
    </location>
</feature>
<dbReference type="Proteomes" id="UP000635665">
    <property type="component" value="Unassembled WGS sequence"/>
</dbReference>
<feature type="chain" id="PRO_5045558400" evidence="1">
    <location>
        <begin position="20"/>
        <end position="140"/>
    </location>
</feature>
<keyword evidence="1" id="KW-0732">Signal</keyword>
<reference evidence="2 3" key="1">
    <citation type="submission" date="2020-12" db="EMBL/GenBank/DDBJ databases">
        <title>Salegentibacter orientalis sp. nov., isolated from costal sediment.</title>
        <authorList>
            <person name="Lian F.-B."/>
        </authorList>
    </citation>
    <scope>NUCLEOTIDE SEQUENCE [LARGE SCALE GENOMIC DNA]</scope>
    <source>
        <strain evidence="2 3">F60176</strain>
    </source>
</reference>
<keyword evidence="3" id="KW-1185">Reference proteome</keyword>
<sequence>MKLTLIITLLIGLSTTAQELTCADFKNGTFITPANEEVPLDYKIVRNGTSQVEISEDPNGILPADFQKKQYVTIEWLDDCSYRAKYDEKKMVMSDFHKLVNENNGILTEMVKIENGCFYYKSSLTINGKTDYLEGKMCLE</sequence>
<protein>
    <submittedName>
        <fullName evidence="2">Uncharacterized protein</fullName>
    </submittedName>
</protein>
<gene>
    <name evidence="2" type="ORF">I6U50_15755</name>
</gene>
<proteinExistence type="predicted"/>
<accession>A0ABS0TK71</accession>
<comment type="caution">
    <text evidence="2">The sequence shown here is derived from an EMBL/GenBank/DDBJ whole genome shotgun (WGS) entry which is preliminary data.</text>
</comment>
<dbReference type="EMBL" id="JAEHNY010000027">
    <property type="protein sequence ID" value="MBI6121469.1"/>
    <property type="molecule type" value="Genomic_DNA"/>
</dbReference>
<evidence type="ECO:0000256" key="1">
    <source>
        <dbReference type="SAM" id="SignalP"/>
    </source>
</evidence>
<name>A0ABS0TK71_9FLAO</name>
<organism evidence="2 3">
    <name type="scientific">Salegentibacter maritimus</name>
    <dbReference type="NCBI Taxonomy" id="2794347"/>
    <lineage>
        <taxon>Bacteria</taxon>
        <taxon>Pseudomonadati</taxon>
        <taxon>Bacteroidota</taxon>
        <taxon>Flavobacteriia</taxon>
        <taxon>Flavobacteriales</taxon>
        <taxon>Flavobacteriaceae</taxon>
        <taxon>Salegentibacter</taxon>
    </lineage>
</organism>
<evidence type="ECO:0000313" key="2">
    <source>
        <dbReference type="EMBL" id="MBI6121469.1"/>
    </source>
</evidence>
<evidence type="ECO:0000313" key="3">
    <source>
        <dbReference type="Proteomes" id="UP000635665"/>
    </source>
</evidence>